<organism evidence="1 2">
    <name type="scientific">Tetradesmus obliquus</name>
    <name type="common">Green alga</name>
    <name type="synonym">Acutodesmus obliquus</name>
    <dbReference type="NCBI Taxonomy" id="3088"/>
    <lineage>
        <taxon>Eukaryota</taxon>
        <taxon>Viridiplantae</taxon>
        <taxon>Chlorophyta</taxon>
        <taxon>core chlorophytes</taxon>
        <taxon>Chlorophyceae</taxon>
        <taxon>CS clade</taxon>
        <taxon>Sphaeropleales</taxon>
        <taxon>Scenedesmaceae</taxon>
        <taxon>Tetradesmus</taxon>
    </lineage>
</organism>
<name>A0A383V502_TETOB</name>
<dbReference type="InterPro" id="IPR044859">
    <property type="entry name" value="Allene_oxi_cyc_Dirigent"/>
</dbReference>
<dbReference type="Proteomes" id="UP000256970">
    <property type="component" value="Unassembled WGS sequence"/>
</dbReference>
<dbReference type="GO" id="GO:0009695">
    <property type="term" value="P:jasmonic acid biosynthetic process"/>
    <property type="evidence" value="ECO:0007669"/>
    <property type="project" value="InterPro"/>
</dbReference>
<sequence length="144" mass="15560">MQRKVHAIIPYAIEGSNTVIGADGTIGKYGLGAQVVFHHRLLKESGGQQMGHLSGHCHIVAKQSDREWVAVCTKHYDWFDGSTMTSHATETLGPDNKRITEKLVIAGGIGQWEGAHGVDESYSYDPARGRGSGKIILTCLKGVC</sequence>
<dbReference type="AlphaFoldDB" id="A0A383V502"/>
<dbReference type="Gene3D" id="2.40.480.10">
    <property type="entry name" value="Allene oxide cyclase-like"/>
    <property type="match status" value="1"/>
</dbReference>
<accession>A0A383V502</accession>
<dbReference type="EMBL" id="FNXT01000002">
    <property type="protein sequence ID" value="SZX59466.1"/>
    <property type="molecule type" value="Genomic_DNA"/>
</dbReference>
<evidence type="ECO:0008006" key="3">
    <source>
        <dbReference type="Google" id="ProtNLM"/>
    </source>
</evidence>
<protein>
    <recommendedName>
        <fullName evidence="3">Dirigent protein</fullName>
    </recommendedName>
</protein>
<keyword evidence="2" id="KW-1185">Reference proteome</keyword>
<dbReference type="SUPFAM" id="SSF141493">
    <property type="entry name" value="Allene oxide cyclase-like"/>
    <property type="match status" value="1"/>
</dbReference>
<evidence type="ECO:0000313" key="2">
    <source>
        <dbReference type="Proteomes" id="UP000256970"/>
    </source>
</evidence>
<gene>
    <name evidence="1" type="ORF">BQ4739_LOCUS80</name>
</gene>
<reference evidence="1 2" key="1">
    <citation type="submission" date="2016-10" db="EMBL/GenBank/DDBJ databases">
        <authorList>
            <person name="Cai Z."/>
        </authorList>
    </citation>
    <scope>NUCLEOTIDE SEQUENCE [LARGE SCALE GENOMIC DNA]</scope>
</reference>
<proteinExistence type="predicted"/>
<dbReference type="GO" id="GO:0046423">
    <property type="term" value="F:allene-oxide cyclase activity"/>
    <property type="evidence" value="ECO:0007669"/>
    <property type="project" value="InterPro"/>
</dbReference>
<dbReference type="InterPro" id="IPR034871">
    <property type="entry name" value="Allene_oxi_cyc_sf"/>
</dbReference>
<evidence type="ECO:0000313" key="1">
    <source>
        <dbReference type="EMBL" id="SZX59466.1"/>
    </source>
</evidence>